<dbReference type="PROSITE" id="PS50061">
    <property type="entry name" value="ETS_DOMAIN_3"/>
    <property type="match status" value="1"/>
</dbReference>
<dbReference type="InterPro" id="IPR036390">
    <property type="entry name" value="WH_DNA-bd_sf"/>
</dbReference>
<dbReference type="FunFam" id="1.10.10.10:FF:000556">
    <property type="entry name" value="ELK1, member of ETS oncogene family"/>
    <property type="match status" value="1"/>
</dbReference>
<dbReference type="Proteomes" id="UP000285301">
    <property type="component" value="Unassembled WGS sequence"/>
</dbReference>
<evidence type="ECO:0000313" key="6">
    <source>
        <dbReference type="EMBL" id="RWS08118.1"/>
    </source>
</evidence>
<feature type="domain" description="ETS" evidence="5">
    <location>
        <begin position="5"/>
        <end position="85"/>
    </location>
</feature>
<dbReference type="AlphaFoldDB" id="A0A3S3PTW0"/>
<dbReference type="PROSITE" id="PS00345">
    <property type="entry name" value="ETS_DOMAIN_1"/>
    <property type="match status" value="1"/>
</dbReference>
<keyword evidence="3" id="KW-0539">Nucleus</keyword>
<organism evidence="6 7">
    <name type="scientific">Dinothrombium tinctorium</name>
    <dbReference type="NCBI Taxonomy" id="1965070"/>
    <lineage>
        <taxon>Eukaryota</taxon>
        <taxon>Metazoa</taxon>
        <taxon>Ecdysozoa</taxon>
        <taxon>Arthropoda</taxon>
        <taxon>Chelicerata</taxon>
        <taxon>Arachnida</taxon>
        <taxon>Acari</taxon>
        <taxon>Acariformes</taxon>
        <taxon>Trombidiformes</taxon>
        <taxon>Prostigmata</taxon>
        <taxon>Anystina</taxon>
        <taxon>Parasitengona</taxon>
        <taxon>Trombidioidea</taxon>
        <taxon>Trombidiidae</taxon>
        <taxon>Dinothrombium</taxon>
    </lineage>
</organism>
<keyword evidence="7" id="KW-1185">Reference proteome</keyword>
<dbReference type="STRING" id="1965070.A0A3S3PTW0"/>
<feature type="compositionally biased region" description="Low complexity" evidence="4">
    <location>
        <begin position="215"/>
        <end position="236"/>
    </location>
</feature>
<evidence type="ECO:0000256" key="1">
    <source>
        <dbReference type="ARBA" id="ARBA00005562"/>
    </source>
</evidence>
<dbReference type="Pfam" id="PF00178">
    <property type="entry name" value="Ets"/>
    <property type="match status" value="1"/>
</dbReference>
<dbReference type="InterPro" id="IPR000418">
    <property type="entry name" value="Ets_dom"/>
</dbReference>
<dbReference type="PANTHER" id="PTHR11849:SF133">
    <property type="entry name" value="ETS DOMAIN-CONTAINING PROTEIN"/>
    <property type="match status" value="1"/>
</dbReference>
<evidence type="ECO:0000313" key="7">
    <source>
        <dbReference type="Proteomes" id="UP000285301"/>
    </source>
</evidence>
<dbReference type="EMBL" id="NCKU01003131">
    <property type="protein sequence ID" value="RWS08118.1"/>
    <property type="molecule type" value="Genomic_DNA"/>
</dbReference>
<dbReference type="GO" id="GO:0043565">
    <property type="term" value="F:sequence-specific DNA binding"/>
    <property type="evidence" value="ECO:0007669"/>
    <property type="project" value="InterPro"/>
</dbReference>
<dbReference type="SUPFAM" id="SSF46785">
    <property type="entry name" value="Winged helix' DNA-binding domain"/>
    <property type="match status" value="1"/>
</dbReference>
<reference evidence="6 7" key="1">
    <citation type="journal article" date="2018" name="Gigascience">
        <title>Genomes of trombidid mites reveal novel predicted allergens and laterally-transferred genes associated with secondary metabolism.</title>
        <authorList>
            <person name="Dong X."/>
            <person name="Chaisiri K."/>
            <person name="Xia D."/>
            <person name="Armstrong S.D."/>
            <person name="Fang Y."/>
            <person name="Donnelly M.J."/>
            <person name="Kadowaki T."/>
            <person name="McGarry J.W."/>
            <person name="Darby A.C."/>
            <person name="Makepeace B.L."/>
        </authorList>
    </citation>
    <scope>NUCLEOTIDE SEQUENCE [LARGE SCALE GENOMIC DNA]</scope>
    <source>
        <strain evidence="6">UoL-WK</strain>
    </source>
</reference>
<dbReference type="GO" id="GO:0000981">
    <property type="term" value="F:DNA-binding transcription factor activity, RNA polymerase II-specific"/>
    <property type="evidence" value="ECO:0007669"/>
    <property type="project" value="TreeGrafter"/>
</dbReference>
<feature type="compositionally biased region" description="Low complexity" evidence="4">
    <location>
        <begin position="164"/>
        <end position="184"/>
    </location>
</feature>
<comment type="caution">
    <text evidence="6">The sequence shown here is derived from an EMBL/GenBank/DDBJ whole genome shotgun (WGS) entry which is preliminary data.</text>
</comment>
<dbReference type="InterPro" id="IPR036388">
    <property type="entry name" value="WH-like_DNA-bd_sf"/>
</dbReference>
<evidence type="ECO:0000256" key="3">
    <source>
        <dbReference type="RuleBase" id="RU004019"/>
    </source>
</evidence>
<dbReference type="PROSITE" id="PS00346">
    <property type="entry name" value="ETS_DOMAIN_2"/>
    <property type="match status" value="1"/>
</dbReference>
<dbReference type="GO" id="GO:0030154">
    <property type="term" value="P:cell differentiation"/>
    <property type="evidence" value="ECO:0007669"/>
    <property type="project" value="TreeGrafter"/>
</dbReference>
<feature type="compositionally biased region" description="Basic and acidic residues" evidence="4">
    <location>
        <begin position="190"/>
        <end position="199"/>
    </location>
</feature>
<evidence type="ECO:0000256" key="2">
    <source>
        <dbReference type="ARBA" id="ARBA00023125"/>
    </source>
</evidence>
<feature type="region of interest" description="Disordered" evidence="4">
    <location>
        <begin position="152"/>
        <end position="301"/>
    </location>
</feature>
<name>A0A3S3PTW0_9ACAR</name>
<gene>
    <name evidence="6" type="ORF">B4U79_04723</name>
</gene>
<feature type="compositionally biased region" description="Polar residues" evidence="4">
    <location>
        <begin position="237"/>
        <end position="272"/>
    </location>
</feature>
<proteinExistence type="inferred from homology"/>
<protein>
    <submittedName>
        <fullName evidence="6">ETS domain-containing protein Elk-3-like isoform X2</fullName>
    </submittedName>
</protein>
<evidence type="ECO:0000256" key="4">
    <source>
        <dbReference type="SAM" id="MobiDB-lite"/>
    </source>
</evidence>
<accession>A0A3S3PTW0</accession>
<dbReference type="InterPro" id="IPR046328">
    <property type="entry name" value="ETS_fam"/>
</dbReference>
<dbReference type="PANTHER" id="PTHR11849">
    <property type="entry name" value="ETS"/>
    <property type="match status" value="1"/>
</dbReference>
<dbReference type="OrthoDB" id="10067219at2759"/>
<comment type="subcellular location">
    <subcellularLocation>
        <location evidence="3">Nucleus</location>
    </subcellularLocation>
</comment>
<dbReference type="GO" id="GO:0005634">
    <property type="term" value="C:nucleus"/>
    <property type="evidence" value="ECO:0007669"/>
    <property type="project" value="UniProtKB-SubCell"/>
</dbReference>
<comment type="similarity">
    <text evidence="1 3">Belongs to the ETS family.</text>
</comment>
<dbReference type="Gene3D" id="1.10.10.10">
    <property type="entry name" value="Winged helix-like DNA-binding domain superfamily/Winged helix DNA-binding domain"/>
    <property type="match status" value="1"/>
</dbReference>
<evidence type="ECO:0000259" key="5">
    <source>
        <dbReference type="PROSITE" id="PS50061"/>
    </source>
</evidence>
<keyword evidence="2 3" id="KW-0238">DNA-binding</keyword>
<dbReference type="PRINTS" id="PR00454">
    <property type="entry name" value="ETSDOMAIN"/>
</dbReference>
<feature type="non-terminal residue" evidence="6">
    <location>
        <position position="417"/>
    </location>
</feature>
<sequence length="417" mass="45177">METNITLWQFLLELLLNTQYKHIITWTNTDGEFKLVNAEEVARLWGLRKNKHNMNYDKLSRALRYYYDKNIIKKVLGQKFVYRFVSFPEIIKMESKIPFHMKMESINGTGGSPNTADIASVSGSHYGNNKPINNVNNVNGIHHVNQKFLLPSSLPSVHPPTSPSPSLEPTDLSCKSSSPRSSSSQTTNDNGKRYVHETDNESVCSELLESDDGTSSGSSAKKIKIIPSSRSPSPESNRSVTSSPASATGSSDNASPINLAQSSRQKTEINSDNNSANKNAKLKPKPPPITGIPTSPTRLNPSYASSLQTPIVTFSSPFLAKNTPAALVPSAAFNFWNSLASPLLLSPRYPSGSPAVAGGTHFQFPGHPNASGFPGTPTNLNFGFSLSPLFGTAPYSPFDPQMLFSSPGSTKSISVLQ</sequence>
<dbReference type="SMART" id="SM00413">
    <property type="entry name" value="ETS"/>
    <property type="match status" value="1"/>
</dbReference>